<evidence type="ECO:0000256" key="1">
    <source>
        <dbReference type="SAM" id="MobiDB-lite"/>
    </source>
</evidence>
<keyword evidence="2" id="KW-0472">Membrane</keyword>
<organism evidence="3 4">
    <name type="scientific">Physocladia obscura</name>
    <dbReference type="NCBI Taxonomy" id="109957"/>
    <lineage>
        <taxon>Eukaryota</taxon>
        <taxon>Fungi</taxon>
        <taxon>Fungi incertae sedis</taxon>
        <taxon>Chytridiomycota</taxon>
        <taxon>Chytridiomycota incertae sedis</taxon>
        <taxon>Chytridiomycetes</taxon>
        <taxon>Chytridiales</taxon>
        <taxon>Chytriomycetaceae</taxon>
        <taxon>Physocladia</taxon>
    </lineage>
</organism>
<feature type="region of interest" description="Disordered" evidence="1">
    <location>
        <begin position="398"/>
        <end position="443"/>
    </location>
</feature>
<dbReference type="EMBL" id="JADGJH010001087">
    <property type="protein sequence ID" value="KAJ3119190.1"/>
    <property type="molecule type" value="Genomic_DNA"/>
</dbReference>
<keyword evidence="2" id="KW-1133">Transmembrane helix</keyword>
<accession>A0AAD5SZB7</accession>
<feature type="region of interest" description="Disordered" evidence="1">
    <location>
        <begin position="252"/>
        <end position="278"/>
    </location>
</feature>
<protein>
    <submittedName>
        <fullName evidence="3">Uncharacterized protein</fullName>
    </submittedName>
</protein>
<feature type="transmembrane region" description="Helical" evidence="2">
    <location>
        <begin position="117"/>
        <end position="139"/>
    </location>
</feature>
<sequence>MAMTPVHCMAHCKQAGIGLIAPILRPESNALAFKCLCVAFVSSPSAAIDSAACSVTCPSRSDSTANINAQEDFCGGFSSSVNSRVWSAYYSTYHSTAGSLNIVSIWSRGADFSSNQINVPLAAGIAAGLIVLFGVLVFLRCYHYPCGRHLDKQVISLDTLNPIAVDTPLPPQPPFLFQSRPSYLDASSGSDAFIKYNSGSMLSREKFTVEAARIELNGDAFNDLNNMKKQHDVIRVYPTTTTTVAANTVTTNSKKTSILKKNPSKRDTNNNVSEVGGGSKFEYATSGSGSGISSPNEKSIFSLPTLRSSFDSQSRSQSTCSDMSNDDEISAASSYCESKDGGGGRKAWKKLRSIASSSKLSFATTATAATTTTAPAPANTYFGQVGFLGHIGRRESSLSSLGGNKLSSNSTSKHPLETKSSVSKLHDVYSSDEKEGWGGSSSSNSIMSFTNSSSFGTNRKLHATVSANSLLDKISASRRFRSPSPSSSSLFFRTSYPPPPAPQQSTSSSFVNIETAPIRSSRATTPVGAMPTELQINLAGSIKESQPQLPSWSIRENGNNNNYPQNAANLSVINEQDSTSNTSNSSNRAVIIVPGSRESMLYSAEALGTAVSSTSTAISWQAGTQQQKQAKIDHGDATSSIFMEAFATNEVINAAPFSEDWAEE</sequence>
<dbReference type="AlphaFoldDB" id="A0AAD5SZB7"/>
<feature type="compositionally biased region" description="Low complexity" evidence="1">
    <location>
        <begin position="482"/>
        <end position="495"/>
    </location>
</feature>
<proteinExistence type="predicted"/>
<evidence type="ECO:0000256" key="2">
    <source>
        <dbReference type="SAM" id="Phobius"/>
    </source>
</evidence>
<gene>
    <name evidence="3" type="ORF">HK100_000431</name>
</gene>
<keyword evidence="4" id="KW-1185">Reference proteome</keyword>
<evidence type="ECO:0000313" key="3">
    <source>
        <dbReference type="EMBL" id="KAJ3119190.1"/>
    </source>
</evidence>
<name>A0AAD5SZB7_9FUNG</name>
<feature type="compositionally biased region" description="Basic and acidic residues" evidence="1">
    <location>
        <begin position="424"/>
        <end position="436"/>
    </location>
</feature>
<feature type="compositionally biased region" description="Low complexity" evidence="1">
    <location>
        <begin position="398"/>
        <end position="413"/>
    </location>
</feature>
<evidence type="ECO:0000313" key="4">
    <source>
        <dbReference type="Proteomes" id="UP001211907"/>
    </source>
</evidence>
<dbReference type="Proteomes" id="UP001211907">
    <property type="component" value="Unassembled WGS sequence"/>
</dbReference>
<comment type="caution">
    <text evidence="3">The sequence shown here is derived from an EMBL/GenBank/DDBJ whole genome shotgun (WGS) entry which is preliminary data.</text>
</comment>
<feature type="region of interest" description="Disordered" evidence="1">
    <location>
        <begin position="478"/>
        <end position="508"/>
    </location>
</feature>
<keyword evidence="2" id="KW-0812">Transmembrane</keyword>
<reference evidence="3" key="1">
    <citation type="submission" date="2020-05" db="EMBL/GenBank/DDBJ databases">
        <title>Phylogenomic resolution of chytrid fungi.</title>
        <authorList>
            <person name="Stajich J.E."/>
            <person name="Amses K."/>
            <person name="Simmons R."/>
            <person name="Seto K."/>
            <person name="Myers J."/>
            <person name="Bonds A."/>
            <person name="Quandt C.A."/>
            <person name="Barry K."/>
            <person name="Liu P."/>
            <person name="Grigoriev I."/>
            <person name="Longcore J.E."/>
            <person name="James T.Y."/>
        </authorList>
    </citation>
    <scope>NUCLEOTIDE SEQUENCE</scope>
    <source>
        <strain evidence="3">JEL0513</strain>
    </source>
</reference>